<gene>
    <name evidence="2" type="primary">Contig2929.g3131</name>
    <name evidence="2" type="ORF">STYLEM_12418</name>
</gene>
<evidence type="ECO:0000313" key="2">
    <source>
        <dbReference type="EMBL" id="CDW83373.1"/>
    </source>
</evidence>
<accession>A0A078AR94</accession>
<organism evidence="2 3">
    <name type="scientific">Stylonychia lemnae</name>
    <name type="common">Ciliate</name>
    <dbReference type="NCBI Taxonomy" id="5949"/>
    <lineage>
        <taxon>Eukaryota</taxon>
        <taxon>Sar</taxon>
        <taxon>Alveolata</taxon>
        <taxon>Ciliophora</taxon>
        <taxon>Intramacronucleata</taxon>
        <taxon>Spirotrichea</taxon>
        <taxon>Stichotrichia</taxon>
        <taxon>Sporadotrichida</taxon>
        <taxon>Oxytrichidae</taxon>
        <taxon>Stylonychinae</taxon>
        <taxon>Stylonychia</taxon>
    </lineage>
</organism>
<dbReference type="Proteomes" id="UP000039865">
    <property type="component" value="Unassembled WGS sequence"/>
</dbReference>
<proteinExistence type="predicted"/>
<keyword evidence="1" id="KW-0812">Transmembrane</keyword>
<dbReference type="AlphaFoldDB" id="A0A078AR94"/>
<protein>
    <recommendedName>
        <fullName evidence="4">Transmembrane protein</fullName>
    </recommendedName>
</protein>
<dbReference type="InParanoid" id="A0A078AR94"/>
<evidence type="ECO:0000313" key="3">
    <source>
        <dbReference type="Proteomes" id="UP000039865"/>
    </source>
</evidence>
<evidence type="ECO:0008006" key="4">
    <source>
        <dbReference type="Google" id="ProtNLM"/>
    </source>
</evidence>
<name>A0A078AR94_STYLE</name>
<keyword evidence="1" id="KW-1133">Transmembrane helix</keyword>
<evidence type="ECO:0000256" key="1">
    <source>
        <dbReference type="SAM" id="Phobius"/>
    </source>
</evidence>
<keyword evidence="3" id="KW-1185">Reference proteome</keyword>
<sequence>MLRRMHGIDKFRIDGGRFDIEQCVTQSCGCNQTSNKTQVPVSLFVWQIKQDISHTNINNSPQIKITTESKKNEEQQQIINKVYDPNYQEETQVVTKIETQLDPPSNAFRKDVQWQQLFNEEMTTQFYMNDIQIESVITTFLLYAILIFTGYYLLVKYETRQEYLRQQNKSIIPSAFKIMIGKANQGDYLDYDRKIKFLDDQDFSVNVL</sequence>
<keyword evidence="1" id="KW-0472">Membrane</keyword>
<dbReference type="EMBL" id="CCKQ01011799">
    <property type="protein sequence ID" value="CDW83373.1"/>
    <property type="molecule type" value="Genomic_DNA"/>
</dbReference>
<feature type="transmembrane region" description="Helical" evidence="1">
    <location>
        <begin position="136"/>
        <end position="155"/>
    </location>
</feature>
<reference evidence="2 3" key="1">
    <citation type="submission" date="2014-06" db="EMBL/GenBank/DDBJ databases">
        <authorList>
            <person name="Swart Estienne"/>
        </authorList>
    </citation>
    <scope>NUCLEOTIDE SEQUENCE [LARGE SCALE GENOMIC DNA]</scope>
    <source>
        <strain evidence="2 3">130c</strain>
    </source>
</reference>